<proteinExistence type="predicted"/>
<keyword evidence="2" id="KW-1185">Reference proteome</keyword>
<gene>
    <name evidence="1" type="ORF">GCM10018980_40960</name>
</gene>
<accession>A0A919C6J0</accession>
<reference evidence="2" key="1">
    <citation type="journal article" date="2019" name="Int. J. Syst. Evol. Microbiol.">
        <title>The Global Catalogue of Microorganisms (GCM) 10K type strain sequencing project: providing services to taxonomists for standard genome sequencing and annotation.</title>
        <authorList>
            <consortium name="The Broad Institute Genomics Platform"/>
            <consortium name="The Broad Institute Genome Sequencing Center for Infectious Disease"/>
            <person name="Wu L."/>
            <person name="Ma J."/>
        </authorList>
    </citation>
    <scope>NUCLEOTIDE SEQUENCE [LARGE SCALE GENOMIC DNA]</scope>
    <source>
        <strain evidence="2">JCM 4253</strain>
    </source>
</reference>
<evidence type="ECO:0000313" key="1">
    <source>
        <dbReference type="EMBL" id="GHG55644.1"/>
    </source>
</evidence>
<name>A0A919C6J0_9ACTN</name>
<dbReference type="AlphaFoldDB" id="A0A919C6J0"/>
<dbReference type="EMBL" id="BNBF01000012">
    <property type="protein sequence ID" value="GHG55644.1"/>
    <property type="molecule type" value="Genomic_DNA"/>
</dbReference>
<protein>
    <submittedName>
        <fullName evidence="1">Uncharacterized protein</fullName>
    </submittedName>
</protein>
<dbReference type="Proteomes" id="UP000619355">
    <property type="component" value="Unassembled WGS sequence"/>
</dbReference>
<organism evidence="1 2">
    <name type="scientific">Streptomyces capoamus</name>
    <dbReference type="NCBI Taxonomy" id="68183"/>
    <lineage>
        <taxon>Bacteria</taxon>
        <taxon>Bacillati</taxon>
        <taxon>Actinomycetota</taxon>
        <taxon>Actinomycetes</taxon>
        <taxon>Kitasatosporales</taxon>
        <taxon>Streptomycetaceae</taxon>
        <taxon>Streptomyces</taxon>
    </lineage>
</organism>
<comment type="caution">
    <text evidence="1">The sequence shown here is derived from an EMBL/GenBank/DDBJ whole genome shotgun (WGS) entry which is preliminary data.</text>
</comment>
<evidence type="ECO:0000313" key="2">
    <source>
        <dbReference type="Proteomes" id="UP000619355"/>
    </source>
</evidence>
<sequence length="58" mass="6042">MRKTFGAARAKSRRLREAPAAVIPVVGSTVVVEAPAEAETEVEAEAEAAVVCVVMCLT</sequence>